<dbReference type="AlphaFoldDB" id="A0ABD2MUS3"/>
<evidence type="ECO:0000256" key="1">
    <source>
        <dbReference type="SAM" id="MobiDB-lite"/>
    </source>
</evidence>
<keyword evidence="3" id="KW-1185">Reference proteome</keyword>
<evidence type="ECO:0000313" key="2">
    <source>
        <dbReference type="EMBL" id="KAL3270037.1"/>
    </source>
</evidence>
<reference evidence="2 3" key="1">
    <citation type="journal article" date="2021" name="BMC Biol.">
        <title>Horizontally acquired antibacterial genes associated with adaptive radiation of ladybird beetles.</title>
        <authorList>
            <person name="Li H.S."/>
            <person name="Tang X.F."/>
            <person name="Huang Y.H."/>
            <person name="Xu Z.Y."/>
            <person name="Chen M.L."/>
            <person name="Du X.Y."/>
            <person name="Qiu B.Y."/>
            <person name="Chen P.T."/>
            <person name="Zhang W."/>
            <person name="Slipinski A."/>
            <person name="Escalona H.E."/>
            <person name="Waterhouse R.M."/>
            <person name="Zwick A."/>
            <person name="Pang H."/>
        </authorList>
    </citation>
    <scope>NUCLEOTIDE SEQUENCE [LARGE SCALE GENOMIC DNA]</scope>
    <source>
        <strain evidence="2">SYSU2018</strain>
    </source>
</reference>
<proteinExistence type="predicted"/>
<dbReference type="EMBL" id="JABFTP020000021">
    <property type="protein sequence ID" value="KAL3270037.1"/>
    <property type="molecule type" value="Genomic_DNA"/>
</dbReference>
<dbReference type="Proteomes" id="UP001516400">
    <property type="component" value="Unassembled WGS sequence"/>
</dbReference>
<gene>
    <name evidence="2" type="ORF">HHI36_009093</name>
</gene>
<feature type="region of interest" description="Disordered" evidence="1">
    <location>
        <begin position="41"/>
        <end position="71"/>
    </location>
</feature>
<name>A0ABD2MUS3_9CUCU</name>
<organism evidence="2 3">
    <name type="scientific">Cryptolaemus montrouzieri</name>
    <dbReference type="NCBI Taxonomy" id="559131"/>
    <lineage>
        <taxon>Eukaryota</taxon>
        <taxon>Metazoa</taxon>
        <taxon>Ecdysozoa</taxon>
        <taxon>Arthropoda</taxon>
        <taxon>Hexapoda</taxon>
        <taxon>Insecta</taxon>
        <taxon>Pterygota</taxon>
        <taxon>Neoptera</taxon>
        <taxon>Endopterygota</taxon>
        <taxon>Coleoptera</taxon>
        <taxon>Polyphaga</taxon>
        <taxon>Cucujiformia</taxon>
        <taxon>Coccinelloidea</taxon>
        <taxon>Coccinellidae</taxon>
        <taxon>Scymninae</taxon>
        <taxon>Scymnini</taxon>
        <taxon>Cryptolaemus</taxon>
    </lineage>
</organism>
<sequence length="258" mass="29548">MGSIDVSLAQKEARIELRRLEEENRHEKAVEEIDTLEEKVVLASSESSENSSEDFDAEPIPGTSSNEPPLKRFKRARNQFISTELVAAFDRVSQFSATCIDDVITDLSSGLSVAVTEELHFSDHRSQSFICQINEQNKEEQKWYDTRLITAGRILSLKKRIAGFNWEDKVKKTTAQHAASDEHTALMGMDEKCCPLKKRMSKKAEIKVKSSSTLVRIKQQLDILATVVSVIEEERLYDAYKRMKKYWKRKHECGSRKC</sequence>
<protein>
    <submittedName>
        <fullName evidence="2">Uncharacterized protein</fullName>
    </submittedName>
</protein>
<comment type="caution">
    <text evidence="2">The sequence shown here is derived from an EMBL/GenBank/DDBJ whole genome shotgun (WGS) entry which is preliminary data.</text>
</comment>
<evidence type="ECO:0000313" key="3">
    <source>
        <dbReference type="Proteomes" id="UP001516400"/>
    </source>
</evidence>
<accession>A0ABD2MUS3</accession>